<dbReference type="AlphaFoldDB" id="A0A853A4Q0"/>
<sequence>MIARSQNRSQSPSTLPELRERMTDTPHGFLILHGWQNHRPAGHWQHWLADRLTALGHHVDYPGLPEPDHPELEEWLTELRARLDALGGGTPAGGRRTVVCHSLACVLWLHAVARGAVPVPVDRVLLVAPPSPGFLERHAEVAAFTPPPLTAERLAAAATHTRLVASDDDPCCPEGAVAVYGGPLGLPSDVLTGAAHLNPDSGYGSWPSLLDWCLAPSADLPIRHRDAPRPR</sequence>
<dbReference type="Pfam" id="PF06821">
    <property type="entry name" value="Ser_hydrolase"/>
    <property type="match status" value="1"/>
</dbReference>
<dbReference type="Proteomes" id="UP000567795">
    <property type="component" value="Unassembled WGS sequence"/>
</dbReference>
<evidence type="ECO:0000313" key="1">
    <source>
        <dbReference type="EMBL" id="NYI07854.1"/>
    </source>
</evidence>
<comment type="caution">
    <text evidence="1">The sequence shown here is derived from an EMBL/GenBank/DDBJ whole genome shotgun (WGS) entry which is preliminary data.</text>
</comment>
<evidence type="ECO:0008006" key="3">
    <source>
        <dbReference type="Google" id="ProtNLM"/>
    </source>
</evidence>
<dbReference type="EMBL" id="JACBZD010000002">
    <property type="protein sequence ID" value="NYI07854.1"/>
    <property type="molecule type" value="Genomic_DNA"/>
</dbReference>
<protein>
    <recommendedName>
        <fullName evidence="3">Hydrolase</fullName>
    </recommendedName>
</protein>
<dbReference type="SUPFAM" id="SSF53474">
    <property type="entry name" value="alpha/beta-Hydrolases"/>
    <property type="match status" value="1"/>
</dbReference>
<proteinExistence type="predicted"/>
<gene>
    <name evidence="1" type="ORF">FHU37_004883</name>
</gene>
<organism evidence="1 2">
    <name type="scientific">Allostreptomyces psammosilenae</name>
    <dbReference type="NCBI Taxonomy" id="1892865"/>
    <lineage>
        <taxon>Bacteria</taxon>
        <taxon>Bacillati</taxon>
        <taxon>Actinomycetota</taxon>
        <taxon>Actinomycetes</taxon>
        <taxon>Kitasatosporales</taxon>
        <taxon>Streptomycetaceae</taxon>
        <taxon>Allostreptomyces</taxon>
    </lineage>
</organism>
<evidence type="ECO:0000313" key="2">
    <source>
        <dbReference type="Proteomes" id="UP000567795"/>
    </source>
</evidence>
<dbReference type="GO" id="GO:0016787">
    <property type="term" value="F:hydrolase activity"/>
    <property type="evidence" value="ECO:0007669"/>
    <property type="project" value="InterPro"/>
</dbReference>
<dbReference type="Gene3D" id="3.40.50.1820">
    <property type="entry name" value="alpha/beta hydrolase"/>
    <property type="match status" value="1"/>
</dbReference>
<dbReference type="InterPro" id="IPR029058">
    <property type="entry name" value="AB_hydrolase_fold"/>
</dbReference>
<reference evidence="1 2" key="1">
    <citation type="submission" date="2020-07" db="EMBL/GenBank/DDBJ databases">
        <title>Sequencing the genomes of 1000 actinobacteria strains.</title>
        <authorList>
            <person name="Klenk H.-P."/>
        </authorList>
    </citation>
    <scope>NUCLEOTIDE SEQUENCE [LARGE SCALE GENOMIC DNA]</scope>
    <source>
        <strain evidence="1 2">DSM 42178</strain>
    </source>
</reference>
<dbReference type="InterPro" id="IPR010662">
    <property type="entry name" value="RBBP9/YdeN"/>
</dbReference>
<name>A0A853A4Q0_9ACTN</name>
<accession>A0A853A4Q0</accession>
<keyword evidence="2" id="KW-1185">Reference proteome</keyword>